<comment type="caution">
    <text evidence="3">The sequence shown here is derived from an EMBL/GenBank/DDBJ whole genome shotgun (WGS) entry which is preliminary data.</text>
</comment>
<evidence type="ECO:0000313" key="4">
    <source>
        <dbReference type="Proteomes" id="UP000609064"/>
    </source>
</evidence>
<evidence type="ECO:0000313" key="3">
    <source>
        <dbReference type="EMBL" id="GGD83490.1"/>
    </source>
</evidence>
<gene>
    <name evidence="3" type="ORF">GCM10011514_54460</name>
</gene>
<feature type="signal peptide" evidence="1">
    <location>
        <begin position="1"/>
        <end position="18"/>
    </location>
</feature>
<evidence type="ECO:0000256" key="1">
    <source>
        <dbReference type="SAM" id="SignalP"/>
    </source>
</evidence>
<feature type="chain" id="PRO_5037678596" description="DUF5777 domain-containing protein" evidence="1">
    <location>
        <begin position="19"/>
        <end position="315"/>
    </location>
</feature>
<reference evidence="3" key="1">
    <citation type="journal article" date="2014" name="Int. J. Syst. Evol. Microbiol.">
        <title>Complete genome sequence of Corynebacterium casei LMG S-19264T (=DSM 44701T), isolated from a smear-ripened cheese.</title>
        <authorList>
            <consortium name="US DOE Joint Genome Institute (JGI-PGF)"/>
            <person name="Walter F."/>
            <person name="Albersmeier A."/>
            <person name="Kalinowski J."/>
            <person name="Ruckert C."/>
        </authorList>
    </citation>
    <scope>NUCLEOTIDE SEQUENCE</scope>
    <source>
        <strain evidence="3">CGMCC 1.15958</strain>
    </source>
</reference>
<dbReference type="Pfam" id="PF19089">
    <property type="entry name" value="DUF5777"/>
    <property type="match status" value="1"/>
</dbReference>
<keyword evidence="1" id="KW-0732">Signal</keyword>
<reference evidence="3" key="2">
    <citation type="submission" date="2020-09" db="EMBL/GenBank/DDBJ databases">
        <authorList>
            <person name="Sun Q."/>
            <person name="Zhou Y."/>
        </authorList>
    </citation>
    <scope>NUCLEOTIDE SEQUENCE</scope>
    <source>
        <strain evidence="3">CGMCC 1.15958</strain>
    </source>
</reference>
<keyword evidence="4" id="KW-1185">Reference proteome</keyword>
<sequence>MKNTYLLFLLFLSITAIAQDDPMDILEKNTKPTTTFATATFKSTRVINGQSVETIAKRHLDFRIAHRFGALNTGAYNYFGLDQATMRMSFEYGLTDDLMVGIGRSTTQKTFDYFGKYKLLKQSSGARTMPVSVTLFASLAAVSLSSNPENSFSSPSFANNIERWTYCSQILIARKITDGFSLQISPTYLHRNKVFRINSSDAREILEPNDIFAIGFGGRYKLNKRTSINAEYFYRLPSFNDQYALNSNYHNSLSVGVDIETGGHVFQLHFTNSLGMIEKQFIAENTESWTNGGIHWGFNLSRTFSFDKKKKKDKW</sequence>
<dbReference type="AlphaFoldDB" id="A0A917E054"/>
<evidence type="ECO:0000259" key="2">
    <source>
        <dbReference type="Pfam" id="PF19089"/>
    </source>
</evidence>
<dbReference type="Proteomes" id="UP000609064">
    <property type="component" value="Unassembled WGS sequence"/>
</dbReference>
<protein>
    <recommendedName>
        <fullName evidence="2">DUF5777 domain-containing protein</fullName>
    </recommendedName>
</protein>
<dbReference type="EMBL" id="BMKK01000024">
    <property type="protein sequence ID" value="GGD83490.1"/>
    <property type="molecule type" value="Genomic_DNA"/>
</dbReference>
<accession>A0A917E054</accession>
<dbReference type="InterPro" id="IPR045916">
    <property type="entry name" value="DUF5777"/>
</dbReference>
<name>A0A917E054_9BACT</name>
<feature type="domain" description="DUF5777" evidence="2">
    <location>
        <begin position="41"/>
        <end position="304"/>
    </location>
</feature>
<proteinExistence type="predicted"/>
<dbReference type="RefSeq" id="WP_188771552.1">
    <property type="nucleotide sequence ID" value="NZ_BMKK01000024.1"/>
</dbReference>
<organism evidence="3 4">
    <name type="scientific">Emticicia aquatilis</name>
    <dbReference type="NCBI Taxonomy" id="1537369"/>
    <lineage>
        <taxon>Bacteria</taxon>
        <taxon>Pseudomonadati</taxon>
        <taxon>Bacteroidota</taxon>
        <taxon>Cytophagia</taxon>
        <taxon>Cytophagales</taxon>
        <taxon>Leadbetterellaceae</taxon>
        <taxon>Emticicia</taxon>
    </lineage>
</organism>